<organism evidence="10 11">
    <name type="scientific">Stella humosa</name>
    <dbReference type="NCBI Taxonomy" id="94"/>
    <lineage>
        <taxon>Bacteria</taxon>
        <taxon>Pseudomonadati</taxon>
        <taxon>Pseudomonadota</taxon>
        <taxon>Alphaproteobacteria</taxon>
        <taxon>Rhodospirillales</taxon>
        <taxon>Stellaceae</taxon>
        <taxon>Stella</taxon>
    </lineage>
</organism>
<comment type="caution">
    <text evidence="10">The sequence shown here is derived from an EMBL/GenBank/DDBJ whole genome shotgun (WGS) entry which is preliminary data.</text>
</comment>
<evidence type="ECO:0000256" key="3">
    <source>
        <dbReference type="ARBA" id="ARBA00022692"/>
    </source>
</evidence>
<evidence type="ECO:0000256" key="5">
    <source>
        <dbReference type="ARBA" id="ARBA00023136"/>
    </source>
</evidence>
<dbReference type="PANTHER" id="PTHR43327">
    <property type="entry name" value="STOMATIN-LIKE PROTEIN 2, MITOCHONDRIAL"/>
    <property type="match status" value="1"/>
</dbReference>
<dbReference type="Pfam" id="PF01145">
    <property type="entry name" value="Band_7"/>
    <property type="match status" value="1"/>
</dbReference>
<feature type="coiled-coil region" evidence="7">
    <location>
        <begin position="203"/>
        <end position="245"/>
    </location>
</feature>
<evidence type="ECO:0000313" key="10">
    <source>
        <dbReference type="EMBL" id="ROP81154.1"/>
    </source>
</evidence>
<keyword evidence="11" id="KW-1185">Reference proteome</keyword>
<dbReference type="GO" id="GO:0008233">
    <property type="term" value="F:peptidase activity"/>
    <property type="evidence" value="ECO:0007669"/>
    <property type="project" value="UniProtKB-KW"/>
</dbReference>
<gene>
    <name evidence="10" type="ORF">EDC65_5009</name>
</gene>
<protein>
    <recommendedName>
        <fullName evidence="6">Protein HflK</fullName>
    </recommendedName>
</protein>
<dbReference type="Proteomes" id="UP000278222">
    <property type="component" value="Unassembled WGS sequence"/>
</dbReference>
<dbReference type="NCBIfam" id="TIGR01933">
    <property type="entry name" value="hflK"/>
    <property type="match status" value="1"/>
</dbReference>
<dbReference type="SMART" id="SM00244">
    <property type="entry name" value="PHB"/>
    <property type="match status" value="1"/>
</dbReference>
<dbReference type="GO" id="GO:0006508">
    <property type="term" value="P:proteolysis"/>
    <property type="evidence" value="ECO:0007669"/>
    <property type="project" value="UniProtKB-KW"/>
</dbReference>
<proteinExistence type="inferred from homology"/>
<dbReference type="GO" id="GO:0016020">
    <property type="term" value="C:membrane"/>
    <property type="evidence" value="ECO:0007669"/>
    <property type="project" value="UniProtKB-SubCell"/>
</dbReference>
<name>A0A3N1KL75_9PROT</name>
<accession>A0A3N1KL75</accession>
<evidence type="ECO:0000256" key="1">
    <source>
        <dbReference type="ARBA" id="ARBA00004167"/>
    </source>
</evidence>
<evidence type="ECO:0000256" key="2">
    <source>
        <dbReference type="ARBA" id="ARBA00006971"/>
    </source>
</evidence>
<feature type="domain" description="Band 7" evidence="9">
    <location>
        <begin position="25"/>
        <end position="204"/>
    </location>
</feature>
<dbReference type="InterPro" id="IPR001107">
    <property type="entry name" value="Band_7"/>
</dbReference>
<keyword evidence="4 6" id="KW-1133">Transmembrane helix</keyword>
<keyword evidence="10" id="KW-0378">Hydrolase</keyword>
<comment type="subcellular location">
    <subcellularLocation>
        <location evidence="1">Membrane</location>
        <topology evidence="1">Single-pass membrane protein</topology>
    </subcellularLocation>
</comment>
<feature type="compositionally biased region" description="Low complexity" evidence="8">
    <location>
        <begin position="319"/>
        <end position="333"/>
    </location>
</feature>
<sequence length="333" mass="36853">MPRGFGGGRGILVVVVVLALIWLGSGFYRVLPDEQGVVLRFGEFVKTTQPGLNYHLPTPIESVLTPKVTRVNRVEIGFRAAETVRGSAVRQIPEESLMLTGDENIVDINFTVFWVIRNAGEFLFNIRSPEQTVKAASESAVRESIGQIPIALALAEGRREIEQNTLRLLQEVLDNYKAGILITQVQLQKVDPPGPVIDAFRDVQRARADQERLRNEAEAYRNDIIPRARGEAERLIQESEAYKQEVVARSEGDAQRFISVYTAYKVAPDVTTQRIYLETMEDVLRGVNKVLIDKNSGGSGVVPYLPLPEIARRSGQPATPSTSSRTPTGGTTQ</sequence>
<keyword evidence="5 6" id="KW-0472">Membrane</keyword>
<evidence type="ECO:0000256" key="6">
    <source>
        <dbReference type="RuleBase" id="RU364113"/>
    </source>
</evidence>
<comment type="function">
    <text evidence="6">HflC and HflK could encode or regulate a protease.</text>
</comment>
<dbReference type="EMBL" id="RJKX01000018">
    <property type="protein sequence ID" value="ROP81154.1"/>
    <property type="molecule type" value="Genomic_DNA"/>
</dbReference>
<comment type="similarity">
    <text evidence="2 6">Belongs to the band 7/mec-2 family. HflK subfamily.</text>
</comment>
<dbReference type="AlphaFoldDB" id="A0A3N1KL75"/>
<keyword evidence="10" id="KW-0645">Protease</keyword>
<keyword evidence="7" id="KW-0175">Coiled coil</keyword>
<evidence type="ECO:0000256" key="7">
    <source>
        <dbReference type="SAM" id="Coils"/>
    </source>
</evidence>
<evidence type="ECO:0000256" key="4">
    <source>
        <dbReference type="ARBA" id="ARBA00022989"/>
    </source>
</evidence>
<dbReference type="Gene3D" id="3.30.479.30">
    <property type="entry name" value="Band 7 domain"/>
    <property type="match status" value="1"/>
</dbReference>
<dbReference type="InterPro" id="IPR010201">
    <property type="entry name" value="HflK"/>
</dbReference>
<dbReference type="SUPFAM" id="SSF117892">
    <property type="entry name" value="Band 7/SPFH domain"/>
    <property type="match status" value="1"/>
</dbReference>
<evidence type="ECO:0000313" key="11">
    <source>
        <dbReference type="Proteomes" id="UP000278222"/>
    </source>
</evidence>
<dbReference type="InterPro" id="IPR050710">
    <property type="entry name" value="Band7/mec-2_domain"/>
</dbReference>
<evidence type="ECO:0000256" key="8">
    <source>
        <dbReference type="SAM" id="MobiDB-lite"/>
    </source>
</evidence>
<reference evidence="10 11" key="1">
    <citation type="submission" date="2018-11" db="EMBL/GenBank/DDBJ databases">
        <title>Genomic Encyclopedia of Type Strains, Phase IV (KMG-IV): sequencing the most valuable type-strain genomes for metagenomic binning, comparative biology and taxonomic classification.</title>
        <authorList>
            <person name="Goeker M."/>
        </authorList>
    </citation>
    <scope>NUCLEOTIDE SEQUENCE [LARGE SCALE GENOMIC DNA]</scope>
    <source>
        <strain evidence="10 11">DSM 5900</strain>
    </source>
</reference>
<comment type="subunit">
    <text evidence="6">HflC and HflK may interact to form a multimeric complex.</text>
</comment>
<feature type="region of interest" description="Disordered" evidence="8">
    <location>
        <begin position="311"/>
        <end position="333"/>
    </location>
</feature>
<dbReference type="PANTHER" id="PTHR43327:SF2">
    <property type="entry name" value="MODULATOR OF FTSH PROTEASE HFLK"/>
    <property type="match status" value="1"/>
</dbReference>
<dbReference type="CDD" id="cd03404">
    <property type="entry name" value="SPFH_HflK"/>
    <property type="match status" value="1"/>
</dbReference>
<evidence type="ECO:0000259" key="9">
    <source>
        <dbReference type="SMART" id="SM00244"/>
    </source>
</evidence>
<dbReference type="InterPro" id="IPR036013">
    <property type="entry name" value="Band_7/SPFH_dom_sf"/>
</dbReference>
<feature type="transmembrane region" description="Helical" evidence="6">
    <location>
        <begin position="12"/>
        <end position="31"/>
    </location>
</feature>
<keyword evidence="3 6" id="KW-0812">Transmembrane</keyword>